<evidence type="ECO:0000313" key="2">
    <source>
        <dbReference type="EMBL" id="KAK9832895.1"/>
    </source>
</evidence>
<gene>
    <name evidence="2" type="ORF">WJX74_001059</name>
</gene>
<reference evidence="2 3" key="1">
    <citation type="journal article" date="2024" name="Nat. Commun.">
        <title>Phylogenomics reveals the evolutionary origins of lichenization in chlorophyte algae.</title>
        <authorList>
            <person name="Puginier C."/>
            <person name="Libourel C."/>
            <person name="Otte J."/>
            <person name="Skaloud P."/>
            <person name="Haon M."/>
            <person name="Grisel S."/>
            <person name="Petersen M."/>
            <person name="Berrin J.G."/>
            <person name="Delaux P.M."/>
            <person name="Dal Grande F."/>
            <person name="Keller J."/>
        </authorList>
    </citation>
    <scope>NUCLEOTIDE SEQUENCE [LARGE SCALE GENOMIC DNA]</scope>
    <source>
        <strain evidence="2 3">SAG 2145</strain>
    </source>
</reference>
<accession>A0AAW1RHE2</accession>
<dbReference type="GO" id="GO:0004672">
    <property type="term" value="F:protein kinase activity"/>
    <property type="evidence" value="ECO:0007669"/>
    <property type="project" value="InterPro"/>
</dbReference>
<dbReference type="PROSITE" id="PS50011">
    <property type="entry name" value="PROTEIN_KINASE_DOM"/>
    <property type="match status" value="1"/>
</dbReference>
<comment type="caution">
    <text evidence="2">The sequence shown here is derived from an EMBL/GenBank/DDBJ whole genome shotgun (WGS) entry which is preliminary data.</text>
</comment>
<protein>
    <recommendedName>
        <fullName evidence="1">Protein kinase domain-containing protein</fullName>
    </recommendedName>
</protein>
<dbReference type="GO" id="GO:0005524">
    <property type="term" value="F:ATP binding"/>
    <property type="evidence" value="ECO:0007669"/>
    <property type="project" value="InterPro"/>
</dbReference>
<dbReference type="InterPro" id="IPR000719">
    <property type="entry name" value="Prot_kinase_dom"/>
</dbReference>
<dbReference type="SUPFAM" id="SSF56112">
    <property type="entry name" value="Protein kinase-like (PK-like)"/>
    <property type="match status" value="1"/>
</dbReference>
<evidence type="ECO:0000313" key="3">
    <source>
        <dbReference type="Proteomes" id="UP001438707"/>
    </source>
</evidence>
<feature type="domain" description="Protein kinase" evidence="1">
    <location>
        <begin position="76"/>
        <end position="271"/>
    </location>
</feature>
<keyword evidence="3" id="KW-1185">Reference proteome</keyword>
<dbReference type="InterPro" id="IPR011009">
    <property type="entry name" value="Kinase-like_dom_sf"/>
</dbReference>
<dbReference type="Gene3D" id="1.10.510.10">
    <property type="entry name" value="Transferase(Phosphotransferase) domain 1"/>
    <property type="match status" value="1"/>
</dbReference>
<evidence type="ECO:0000259" key="1">
    <source>
        <dbReference type="PROSITE" id="PS50011"/>
    </source>
</evidence>
<organism evidence="2 3">
    <name type="scientific">Apatococcus lobatus</name>
    <dbReference type="NCBI Taxonomy" id="904363"/>
    <lineage>
        <taxon>Eukaryota</taxon>
        <taxon>Viridiplantae</taxon>
        <taxon>Chlorophyta</taxon>
        <taxon>core chlorophytes</taxon>
        <taxon>Trebouxiophyceae</taxon>
        <taxon>Chlorellales</taxon>
        <taxon>Chlorellaceae</taxon>
        <taxon>Apatococcus</taxon>
    </lineage>
</organism>
<dbReference type="Proteomes" id="UP001438707">
    <property type="component" value="Unassembled WGS sequence"/>
</dbReference>
<name>A0AAW1RHE2_9CHLO</name>
<dbReference type="EMBL" id="JALJOS010000011">
    <property type="protein sequence ID" value="KAK9832895.1"/>
    <property type="molecule type" value="Genomic_DNA"/>
</dbReference>
<dbReference type="AlphaFoldDB" id="A0AAW1RHE2"/>
<proteinExistence type="predicted"/>
<sequence>MTPFWNVIGMEFPEQIGQLLGLDIVIDRNVEEMTIAERLLKRDYMCKLEYRPCIVGVDKSNPNQQQEAIQDAADKHRTLNAVTYGRLGYILMVTMAGSWMAVHGMPLIANLQTQDLIPLIRPFEIVSPFGRTKAVTTAINLTRWILTVGKLRLLSPAPAADLNEVLVRPSPYLGTDYHMVSMRLEPVGANWLPPSPVQLWNLTESLLTTLQALHAHGHVHRDISSDNILSVSRGWMLIDWELAAPIGSPASYTGIAEVLAPNRAATKRKDC</sequence>